<evidence type="ECO:0000256" key="2">
    <source>
        <dbReference type="SAM" id="Phobius"/>
    </source>
</evidence>
<name>A0A0X3P1M2_SCHSO</name>
<keyword evidence="2" id="KW-1133">Transmembrane helix</keyword>
<feature type="transmembrane region" description="Helical" evidence="2">
    <location>
        <begin position="170"/>
        <end position="191"/>
    </location>
</feature>
<keyword evidence="2" id="KW-0472">Membrane</keyword>
<sequence length="259" mass="28583">MLFSRSSYHTQDGEGSDTMGRTPVPPHASDDDILGETSEEVDQVLQLRDDVVAAGALGSQDKWAPATLDGATLLFSRYALRNTPLIRVWDCIFLEKCDEGQLAKYVRSLRSITGGIAIFSGSTASLLCIPGIFNAFTKSNQLTVWQTPEMAKRMALDHVMWNATKIGLSVGIKSYFVASGFLYVPFLISAYRGQTSYWEHGLCFGCTLGMFCLPRGPVPMFIGSVLGTTLGFAYGGFYYWAARHFKYTFEDLYASQDSC</sequence>
<gene>
    <name evidence="3" type="ORF">TR106434</name>
</gene>
<proteinExistence type="predicted"/>
<organism evidence="3">
    <name type="scientific">Schistocephalus solidus</name>
    <name type="common">Tapeworm</name>
    <dbReference type="NCBI Taxonomy" id="70667"/>
    <lineage>
        <taxon>Eukaryota</taxon>
        <taxon>Metazoa</taxon>
        <taxon>Spiralia</taxon>
        <taxon>Lophotrochozoa</taxon>
        <taxon>Platyhelminthes</taxon>
        <taxon>Cestoda</taxon>
        <taxon>Eucestoda</taxon>
        <taxon>Diphyllobothriidea</taxon>
        <taxon>Diphyllobothriidae</taxon>
        <taxon>Schistocephalus</taxon>
    </lineage>
</organism>
<feature type="transmembrane region" description="Helical" evidence="2">
    <location>
        <begin position="220"/>
        <end position="241"/>
    </location>
</feature>
<evidence type="ECO:0000313" key="3">
    <source>
        <dbReference type="EMBL" id="JAP45765.1"/>
    </source>
</evidence>
<reference evidence="3" key="1">
    <citation type="submission" date="2016-01" db="EMBL/GenBank/DDBJ databases">
        <title>Reference transcriptome for the parasite Schistocephalus solidus: insights into the molecular evolution of parasitism.</title>
        <authorList>
            <person name="Hebert F.O."/>
            <person name="Grambauer S."/>
            <person name="Barber I."/>
            <person name="Landry C.R."/>
            <person name="Aubin-Horth N."/>
        </authorList>
    </citation>
    <scope>NUCLEOTIDE SEQUENCE</scope>
</reference>
<keyword evidence="2" id="KW-0812">Transmembrane</keyword>
<dbReference type="EMBL" id="GEEE01017460">
    <property type="protein sequence ID" value="JAP45765.1"/>
    <property type="molecule type" value="Transcribed_RNA"/>
</dbReference>
<feature type="compositionally biased region" description="Polar residues" evidence="1">
    <location>
        <begin position="1"/>
        <end position="10"/>
    </location>
</feature>
<dbReference type="AlphaFoldDB" id="A0A0X3P1M2"/>
<evidence type="ECO:0000256" key="1">
    <source>
        <dbReference type="SAM" id="MobiDB-lite"/>
    </source>
</evidence>
<protein>
    <submittedName>
        <fullName evidence="3">Uncharacterized protein</fullName>
    </submittedName>
</protein>
<feature type="region of interest" description="Disordered" evidence="1">
    <location>
        <begin position="1"/>
        <end position="34"/>
    </location>
</feature>
<accession>A0A0X3P1M2</accession>